<feature type="transmembrane region" description="Helical" evidence="1">
    <location>
        <begin position="107"/>
        <end position="127"/>
    </location>
</feature>
<dbReference type="STRING" id="1229276.DI53_2985"/>
<name>A0A0B8T5X1_9SPHI</name>
<feature type="transmembrane region" description="Helical" evidence="1">
    <location>
        <begin position="178"/>
        <end position="199"/>
    </location>
</feature>
<sequence>MGIKKKLASAGMCLSWFAILAQFALMLLNREVSLMESIIRFFSYFTITTNLLVACYFTAIAFPKNTGWRNSLRSSGAATAITTCILIVGIIYQALLKDLWQPTGLSLLVDQLLHAVIPLFMLAYWIGTIKHQNLGWKSVYNWLLYPVGYLLFALGRGYTSGFYPYPFLNMKHIGLTQTAINIGLIALVTILMLTLLIVIGKTIQRLARPNVQQQ</sequence>
<dbReference type="InterPro" id="IPR049713">
    <property type="entry name" value="Pr6Pr-like"/>
</dbReference>
<reference evidence="3" key="1">
    <citation type="submission" date="2014-04" db="EMBL/GenBank/DDBJ databases">
        <title>Whole-Genome optical mapping and complete genome sequence of Sphingobacterium deserti sp. nov., a new spaces isolated from desert in the west of China.</title>
        <authorList>
            <person name="Teng C."/>
            <person name="Zhou Z."/>
            <person name="Li X."/>
            <person name="Chen M."/>
            <person name="Lin M."/>
            <person name="Wang L."/>
            <person name="Su S."/>
            <person name="Zhang C."/>
            <person name="Zhang W."/>
        </authorList>
    </citation>
    <scope>NUCLEOTIDE SEQUENCE [LARGE SCALE GENOMIC DNA]</scope>
    <source>
        <strain evidence="3">ACCC05744</strain>
    </source>
</reference>
<protein>
    <recommendedName>
        <fullName evidence="4">Integral membrane protein</fullName>
    </recommendedName>
</protein>
<feature type="transmembrane region" description="Helical" evidence="1">
    <location>
        <begin position="7"/>
        <end position="29"/>
    </location>
</feature>
<dbReference type="PATRIC" id="fig|1229276.3.peg.3087"/>
<reference evidence="2 3" key="2">
    <citation type="journal article" date="2015" name="PLoS ONE">
        <title>Whole-Genome Optical Mapping and Finished Genome Sequence of Sphingobacterium deserti sp. nov., a New Species Isolated from the Western Desert of China.</title>
        <authorList>
            <person name="Teng C."/>
            <person name="Zhou Z."/>
            <person name="Molnar I."/>
            <person name="Li X."/>
            <person name="Tang R."/>
            <person name="Chen M."/>
            <person name="Wang L."/>
            <person name="Su S."/>
            <person name="Zhang W."/>
            <person name="Lin M."/>
        </authorList>
    </citation>
    <scope>NUCLEOTIDE SEQUENCE [LARGE SCALE GENOMIC DNA]</scope>
    <source>
        <strain evidence="3">ACCC05744</strain>
    </source>
</reference>
<dbReference type="OrthoDB" id="9809977at2"/>
<dbReference type="Proteomes" id="UP000031802">
    <property type="component" value="Unassembled WGS sequence"/>
</dbReference>
<keyword evidence="3" id="KW-1185">Reference proteome</keyword>
<accession>A0A0B8T5X1</accession>
<feature type="transmembrane region" description="Helical" evidence="1">
    <location>
        <begin position="74"/>
        <end position="95"/>
    </location>
</feature>
<feature type="transmembrane region" description="Helical" evidence="1">
    <location>
        <begin position="41"/>
        <end position="62"/>
    </location>
</feature>
<proteinExistence type="predicted"/>
<evidence type="ECO:0000313" key="3">
    <source>
        <dbReference type="Proteomes" id="UP000031802"/>
    </source>
</evidence>
<dbReference type="AlphaFoldDB" id="A0A0B8T5X1"/>
<evidence type="ECO:0008006" key="4">
    <source>
        <dbReference type="Google" id="ProtNLM"/>
    </source>
</evidence>
<keyword evidence="1" id="KW-0812">Transmembrane</keyword>
<gene>
    <name evidence="2" type="ORF">DI53_2985</name>
</gene>
<keyword evidence="1" id="KW-1133">Transmembrane helix</keyword>
<dbReference type="RefSeq" id="WP_052072431.1">
    <property type="nucleotide sequence ID" value="NZ_JJMU01000054.1"/>
</dbReference>
<dbReference type="EMBL" id="JJMU01000054">
    <property type="protein sequence ID" value="KGE13149.1"/>
    <property type="molecule type" value="Genomic_DNA"/>
</dbReference>
<evidence type="ECO:0000256" key="1">
    <source>
        <dbReference type="SAM" id="Phobius"/>
    </source>
</evidence>
<dbReference type="NCBIfam" id="NF038065">
    <property type="entry name" value="Pr6Pr"/>
    <property type="match status" value="1"/>
</dbReference>
<organism evidence="2 3">
    <name type="scientific">Sphingobacterium deserti</name>
    <dbReference type="NCBI Taxonomy" id="1229276"/>
    <lineage>
        <taxon>Bacteria</taxon>
        <taxon>Pseudomonadati</taxon>
        <taxon>Bacteroidota</taxon>
        <taxon>Sphingobacteriia</taxon>
        <taxon>Sphingobacteriales</taxon>
        <taxon>Sphingobacteriaceae</taxon>
        <taxon>Sphingobacterium</taxon>
    </lineage>
</organism>
<evidence type="ECO:0000313" key="2">
    <source>
        <dbReference type="EMBL" id="KGE13149.1"/>
    </source>
</evidence>
<dbReference type="eggNOG" id="COG2141">
    <property type="taxonomic scope" value="Bacteria"/>
</dbReference>
<keyword evidence="1" id="KW-0472">Membrane</keyword>
<feature type="transmembrane region" description="Helical" evidence="1">
    <location>
        <begin position="139"/>
        <end position="158"/>
    </location>
</feature>
<comment type="caution">
    <text evidence="2">The sequence shown here is derived from an EMBL/GenBank/DDBJ whole genome shotgun (WGS) entry which is preliminary data.</text>
</comment>